<evidence type="ECO:0000313" key="2">
    <source>
        <dbReference type="Proteomes" id="UP001055153"/>
    </source>
</evidence>
<sequence>MLPVPPHTRWSIDFVRDQFASGRRFRILNVAEDVLA</sequence>
<dbReference type="EMBL" id="BPQQ01000096">
    <property type="protein sequence ID" value="GJE03895.1"/>
    <property type="molecule type" value="Genomic_DNA"/>
</dbReference>
<proteinExistence type="predicted"/>
<reference evidence="1" key="2">
    <citation type="submission" date="2021-08" db="EMBL/GenBank/DDBJ databases">
        <authorList>
            <person name="Tani A."/>
            <person name="Ola A."/>
            <person name="Ogura Y."/>
            <person name="Katsura K."/>
            <person name="Hayashi T."/>
        </authorList>
    </citation>
    <scope>NUCLEOTIDE SEQUENCE</scope>
    <source>
        <strain evidence="1">DSM 17168</strain>
    </source>
</reference>
<gene>
    <name evidence="1" type="ORF">GMJLKIPL_5852</name>
</gene>
<comment type="caution">
    <text evidence="1">The sequence shown here is derived from an EMBL/GenBank/DDBJ whole genome shotgun (WGS) entry which is preliminary data.</text>
</comment>
<accession>A0ABQ4SMZ7</accession>
<keyword evidence="2" id="KW-1185">Reference proteome</keyword>
<protein>
    <recommendedName>
        <fullName evidence="3">Transposase</fullName>
    </recommendedName>
</protein>
<reference evidence="1" key="1">
    <citation type="journal article" date="2021" name="Front. Microbiol.">
        <title>Comprehensive Comparative Genomics and Phenotyping of Methylobacterium Species.</title>
        <authorList>
            <person name="Alessa O."/>
            <person name="Ogura Y."/>
            <person name="Fujitani Y."/>
            <person name="Takami H."/>
            <person name="Hayashi T."/>
            <person name="Sahin N."/>
            <person name="Tani A."/>
        </authorList>
    </citation>
    <scope>NUCLEOTIDE SEQUENCE</scope>
    <source>
        <strain evidence="1">DSM 17168</strain>
    </source>
</reference>
<organism evidence="1 2">
    <name type="scientific">Methylobacterium isbiliense</name>
    <dbReference type="NCBI Taxonomy" id="315478"/>
    <lineage>
        <taxon>Bacteria</taxon>
        <taxon>Pseudomonadati</taxon>
        <taxon>Pseudomonadota</taxon>
        <taxon>Alphaproteobacteria</taxon>
        <taxon>Hyphomicrobiales</taxon>
        <taxon>Methylobacteriaceae</taxon>
        <taxon>Methylobacterium</taxon>
    </lineage>
</organism>
<dbReference type="Proteomes" id="UP001055153">
    <property type="component" value="Unassembled WGS sequence"/>
</dbReference>
<name>A0ABQ4SMZ7_9HYPH</name>
<evidence type="ECO:0008006" key="3">
    <source>
        <dbReference type="Google" id="ProtNLM"/>
    </source>
</evidence>
<evidence type="ECO:0000313" key="1">
    <source>
        <dbReference type="EMBL" id="GJE03895.1"/>
    </source>
</evidence>